<proteinExistence type="predicted"/>
<dbReference type="EMBL" id="DTAI01000256">
    <property type="protein sequence ID" value="HGN37621.1"/>
    <property type="molecule type" value="Genomic_DNA"/>
</dbReference>
<evidence type="ECO:0000313" key="2">
    <source>
        <dbReference type="EMBL" id="HGQ18435.1"/>
    </source>
</evidence>
<reference evidence="1" key="1">
    <citation type="journal article" date="2020" name="mSystems">
        <title>Genome- and Community-Level Interaction Insights into Carbon Utilization and Element Cycling Functions of Hydrothermarchaeota in Hydrothermal Sediment.</title>
        <authorList>
            <person name="Zhou Z."/>
            <person name="Liu Y."/>
            <person name="Xu W."/>
            <person name="Pan J."/>
            <person name="Luo Z.H."/>
            <person name="Li M."/>
        </authorList>
    </citation>
    <scope>NUCLEOTIDE SEQUENCE [LARGE SCALE GENOMIC DNA]</scope>
    <source>
        <strain evidence="1">SpSt-618</strain>
        <strain evidence="2">SpSt-657</strain>
    </source>
</reference>
<sequence length="231" mass="26255">MAIVINEDDIALLISTAYSIPSLLDMNVLPVIDRSHVIKMVEMFMDEAIMYVRNLGIEPLSSKYIKEDIYMLCDNLLKYIGEFEGGLIPQADILKHISGCSTIAVLHSHPIPIPVPTLEDLISSSQIGYNVECVISKSSSCLATMVCMEPLKTWRDVISAFYDINDYFLESARYIVVGDHSQIEFLPFPNTDEQNNMIRVFIEVLSRYAKISYARIDLANRIYDVEIFNRV</sequence>
<name>A0A7J3IAJ2_9CREN</name>
<dbReference type="AlphaFoldDB" id="A0A7J3IAJ2"/>
<accession>A0A7J3IAJ2</accession>
<gene>
    <name evidence="1" type="ORF">ENT87_08785</name>
    <name evidence="2" type="ORF">ENU30_05625</name>
</gene>
<evidence type="ECO:0000313" key="1">
    <source>
        <dbReference type="EMBL" id="HGN37621.1"/>
    </source>
</evidence>
<comment type="caution">
    <text evidence="1">The sequence shown here is derived from an EMBL/GenBank/DDBJ whole genome shotgun (WGS) entry which is preliminary data.</text>
</comment>
<organism evidence="1">
    <name type="scientific">Ignisphaera aggregans</name>
    <dbReference type="NCBI Taxonomy" id="334771"/>
    <lineage>
        <taxon>Archaea</taxon>
        <taxon>Thermoproteota</taxon>
        <taxon>Thermoprotei</taxon>
        <taxon>Desulfurococcales</taxon>
        <taxon>Desulfurococcaceae</taxon>
        <taxon>Ignisphaera</taxon>
    </lineage>
</organism>
<protein>
    <submittedName>
        <fullName evidence="1">Uncharacterized protein</fullName>
    </submittedName>
</protein>
<dbReference type="EMBL" id="DTBZ01000103">
    <property type="protein sequence ID" value="HGQ18435.1"/>
    <property type="molecule type" value="Genomic_DNA"/>
</dbReference>